<dbReference type="Gene3D" id="1.20.1090.10">
    <property type="entry name" value="Dehydroquinate synthase-like - alpha domain"/>
    <property type="match status" value="1"/>
</dbReference>
<dbReference type="Proteomes" id="UP001623661">
    <property type="component" value="Unassembled WGS sequence"/>
</dbReference>
<evidence type="ECO:0000256" key="18">
    <source>
        <dbReference type="NCBIfam" id="TIGR01357"/>
    </source>
</evidence>
<evidence type="ECO:0000256" key="15">
    <source>
        <dbReference type="ARBA" id="ARBA00023141"/>
    </source>
</evidence>
<evidence type="ECO:0000256" key="1">
    <source>
        <dbReference type="ARBA" id="ARBA00001393"/>
    </source>
</evidence>
<dbReference type="InterPro" id="IPR030960">
    <property type="entry name" value="DHQS/DOIS_N"/>
</dbReference>
<feature type="domain" description="3-dehydroquinate synthase C-terminal" evidence="20">
    <location>
        <begin position="176"/>
        <end position="318"/>
    </location>
</feature>
<keyword evidence="22" id="KW-1185">Reference proteome</keyword>
<keyword evidence="13" id="KW-0862">Zinc</keyword>
<dbReference type="Gene3D" id="3.40.50.1970">
    <property type="match status" value="1"/>
</dbReference>
<keyword evidence="16 21" id="KW-0456">Lyase</keyword>
<comment type="caution">
    <text evidence="21">The sequence shown here is derived from an EMBL/GenBank/DDBJ whole genome shotgun (WGS) entry which is preliminary data.</text>
</comment>
<dbReference type="RefSeq" id="WP_406766228.1">
    <property type="nucleotide sequence ID" value="NZ_JBJHZY010000004.1"/>
</dbReference>
<keyword evidence="12" id="KW-0547">Nucleotide-binding</keyword>
<keyword evidence="15" id="KW-0057">Aromatic amino acid biosynthesis</keyword>
<evidence type="ECO:0000259" key="20">
    <source>
        <dbReference type="Pfam" id="PF24621"/>
    </source>
</evidence>
<dbReference type="Pfam" id="PF01761">
    <property type="entry name" value="DHQ_synthase"/>
    <property type="match status" value="1"/>
</dbReference>
<comment type="similarity">
    <text evidence="6">Belongs to the sugar phosphate cyclases superfamily. Dehydroquinate synthase family.</text>
</comment>
<evidence type="ECO:0000256" key="10">
    <source>
        <dbReference type="ARBA" id="ARBA00022605"/>
    </source>
</evidence>
<dbReference type="PIRSF" id="PIRSF001455">
    <property type="entry name" value="DHQ_synth"/>
    <property type="match status" value="1"/>
</dbReference>
<comment type="cofactor">
    <cofactor evidence="3">
        <name>Co(2+)</name>
        <dbReference type="ChEBI" id="CHEBI:48828"/>
    </cofactor>
</comment>
<evidence type="ECO:0000256" key="8">
    <source>
        <dbReference type="ARBA" id="ARBA00017684"/>
    </source>
</evidence>
<dbReference type="PANTHER" id="PTHR43622">
    <property type="entry name" value="3-DEHYDROQUINATE SYNTHASE"/>
    <property type="match status" value="1"/>
</dbReference>
<dbReference type="InterPro" id="IPR050071">
    <property type="entry name" value="Dehydroquinate_synthase"/>
</dbReference>
<comment type="cofactor">
    <cofactor evidence="2">
        <name>NAD(+)</name>
        <dbReference type="ChEBI" id="CHEBI:57540"/>
    </cofactor>
</comment>
<feature type="domain" description="3-dehydroquinate synthase N-terminal" evidence="19">
    <location>
        <begin position="62"/>
        <end position="173"/>
    </location>
</feature>
<comment type="subcellular location">
    <subcellularLocation>
        <location evidence="4">Cytoplasm</location>
    </subcellularLocation>
</comment>
<protein>
    <recommendedName>
        <fullName evidence="8 18">3-dehydroquinate synthase</fullName>
        <ecNumber evidence="7 18">4.2.3.4</ecNumber>
    </recommendedName>
</protein>
<dbReference type="CDD" id="cd08195">
    <property type="entry name" value="DHQS"/>
    <property type="match status" value="1"/>
</dbReference>
<keyword evidence="17" id="KW-0170">Cobalt</keyword>
<dbReference type="InterPro" id="IPR056179">
    <property type="entry name" value="DHQS_C"/>
</dbReference>
<evidence type="ECO:0000256" key="11">
    <source>
        <dbReference type="ARBA" id="ARBA00022723"/>
    </source>
</evidence>
<dbReference type="InterPro" id="IPR016037">
    <property type="entry name" value="DHQ_synth_AroB"/>
</dbReference>
<evidence type="ECO:0000256" key="2">
    <source>
        <dbReference type="ARBA" id="ARBA00001911"/>
    </source>
</evidence>
<evidence type="ECO:0000256" key="13">
    <source>
        <dbReference type="ARBA" id="ARBA00022833"/>
    </source>
</evidence>
<dbReference type="NCBIfam" id="TIGR01357">
    <property type="entry name" value="aroB"/>
    <property type="match status" value="1"/>
</dbReference>
<comment type="catalytic activity">
    <reaction evidence="1">
        <text>7-phospho-2-dehydro-3-deoxy-D-arabino-heptonate = 3-dehydroquinate + phosphate</text>
        <dbReference type="Rhea" id="RHEA:21968"/>
        <dbReference type="ChEBI" id="CHEBI:32364"/>
        <dbReference type="ChEBI" id="CHEBI:43474"/>
        <dbReference type="ChEBI" id="CHEBI:58394"/>
        <dbReference type="EC" id="4.2.3.4"/>
    </reaction>
</comment>
<dbReference type="EMBL" id="JBJHZY010000004">
    <property type="protein sequence ID" value="MFL0269599.1"/>
    <property type="molecule type" value="Genomic_DNA"/>
</dbReference>
<comment type="pathway">
    <text evidence="5">Metabolic intermediate biosynthesis; chorismate biosynthesis; chorismate from D-erythrose 4-phosphate and phosphoenolpyruvate: step 2/7.</text>
</comment>
<dbReference type="Pfam" id="PF24621">
    <property type="entry name" value="DHQS_C"/>
    <property type="match status" value="1"/>
</dbReference>
<evidence type="ECO:0000256" key="17">
    <source>
        <dbReference type="ARBA" id="ARBA00023285"/>
    </source>
</evidence>
<evidence type="ECO:0000256" key="4">
    <source>
        <dbReference type="ARBA" id="ARBA00004496"/>
    </source>
</evidence>
<gene>
    <name evidence="21" type="primary">aroB</name>
    <name evidence="21" type="ORF">ACJDUH_16095</name>
</gene>
<evidence type="ECO:0000313" key="21">
    <source>
        <dbReference type="EMBL" id="MFL0269599.1"/>
    </source>
</evidence>
<evidence type="ECO:0000256" key="9">
    <source>
        <dbReference type="ARBA" id="ARBA00022490"/>
    </source>
</evidence>
<sequence>MELVSGNSYNIYLSNSFKEFDLVMKDYVSANDKVFVVTDDKVAAIYESLLKELKSKYNCQVLVMNNGEENKNYGTISHIYEFLIESNADRESFIIALGGGVVGDLAGFAAATYMRGIKFINIPTTLISQVDSSVGGKVGYNFFNLKNSIGCFYKPTFVYIATDFLTTLNKEELLNGMGEVIKYGLIKDVDLFQYIENNIDGVLKLDNITMMHIINTCLNIKTKVVESDFEDKNIRNILNFGHTVGHGLEITSEYKVNHGTAVALGMLTAIKLSEKILGLPKTVYSRVLNLYSKFGIKDKHKVDNYSSFLYAIKHDKKNLNNLNFVLLRNIGQCEIKIVVSEEELKWALNSSICKEVKVLNGL</sequence>
<dbReference type="SUPFAM" id="SSF56796">
    <property type="entry name" value="Dehydroquinate synthase-like"/>
    <property type="match status" value="1"/>
</dbReference>
<evidence type="ECO:0000313" key="22">
    <source>
        <dbReference type="Proteomes" id="UP001623661"/>
    </source>
</evidence>
<evidence type="ECO:0000256" key="5">
    <source>
        <dbReference type="ARBA" id="ARBA00004661"/>
    </source>
</evidence>
<evidence type="ECO:0000256" key="6">
    <source>
        <dbReference type="ARBA" id="ARBA00005412"/>
    </source>
</evidence>
<keyword evidence="10" id="KW-0028">Amino-acid biosynthesis</keyword>
<keyword evidence="9" id="KW-0963">Cytoplasm</keyword>
<dbReference type="EC" id="4.2.3.4" evidence="7 18"/>
<dbReference type="InterPro" id="IPR030963">
    <property type="entry name" value="DHQ_synth_fam"/>
</dbReference>
<proteinExistence type="inferred from homology"/>
<evidence type="ECO:0000256" key="16">
    <source>
        <dbReference type="ARBA" id="ARBA00023239"/>
    </source>
</evidence>
<evidence type="ECO:0000259" key="19">
    <source>
        <dbReference type="Pfam" id="PF01761"/>
    </source>
</evidence>
<dbReference type="GO" id="GO:0003856">
    <property type="term" value="F:3-dehydroquinate synthase activity"/>
    <property type="evidence" value="ECO:0007669"/>
    <property type="project" value="UniProtKB-EC"/>
</dbReference>
<evidence type="ECO:0000256" key="7">
    <source>
        <dbReference type="ARBA" id="ARBA00013031"/>
    </source>
</evidence>
<keyword evidence="11" id="KW-0479">Metal-binding</keyword>
<dbReference type="PANTHER" id="PTHR43622:SF7">
    <property type="entry name" value="3-DEHYDROQUINATE SYNTHASE, CHLOROPLASTIC"/>
    <property type="match status" value="1"/>
</dbReference>
<name>A0ABW8TWA7_9CLOT</name>
<evidence type="ECO:0000256" key="3">
    <source>
        <dbReference type="ARBA" id="ARBA00001941"/>
    </source>
</evidence>
<evidence type="ECO:0000256" key="14">
    <source>
        <dbReference type="ARBA" id="ARBA00023027"/>
    </source>
</evidence>
<keyword evidence="14" id="KW-0520">NAD</keyword>
<accession>A0ABW8TWA7</accession>
<organism evidence="21 22">
    <name type="scientific">Candidatus Clostridium radicumherbarum</name>
    <dbReference type="NCBI Taxonomy" id="3381662"/>
    <lineage>
        <taxon>Bacteria</taxon>
        <taxon>Bacillati</taxon>
        <taxon>Bacillota</taxon>
        <taxon>Clostridia</taxon>
        <taxon>Eubacteriales</taxon>
        <taxon>Clostridiaceae</taxon>
        <taxon>Clostridium</taxon>
    </lineage>
</organism>
<reference evidence="21 22" key="1">
    <citation type="submission" date="2024-11" db="EMBL/GenBank/DDBJ databases">
        <authorList>
            <person name="Heng Y.C."/>
            <person name="Lim A.C.H."/>
            <person name="Lee J.K.Y."/>
            <person name="Kittelmann S."/>
        </authorList>
    </citation>
    <scope>NUCLEOTIDE SEQUENCE [LARGE SCALE GENOMIC DNA]</scope>
    <source>
        <strain evidence="21 22">WILCCON 0202</strain>
    </source>
</reference>
<evidence type="ECO:0000256" key="12">
    <source>
        <dbReference type="ARBA" id="ARBA00022741"/>
    </source>
</evidence>